<dbReference type="VEuPathDB" id="FungiDB:CLCR_08812"/>
<comment type="caution">
    <text evidence="6">The sequence shown here is derived from an EMBL/GenBank/DDBJ whole genome shotgun (WGS) entry which is preliminary data.</text>
</comment>
<comment type="subcellular location">
    <subcellularLocation>
        <location evidence="4">Peroxisome membrane</location>
    </subcellularLocation>
</comment>
<dbReference type="GO" id="GO:0005778">
    <property type="term" value="C:peroxisomal membrane"/>
    <property type="evidence" value="ECO:0007669"/>
    <property type="project" value="UniProtKB-SubCell"/>
</dbReference>
<sequence>MLNSISKFSNDPVGVEKTLKLLQSTAQIAASVSYPSPDEAALWTVAKNNVALARRFFRLVKWIDCFNIGYAQYELYQHPRSEKAVTGNTARSAHNGLHFLLIVLKWSLLGAYLFVEMFTIVDAVAGTWRPWAVTTQTEALKLWFYSLAVSVMLDLYEILVVYSNDSTAPAPVPTPSPPATRSKGSSIKEDEKQAARSTKSQPNAPPTAGTDSLAFKAAKRRSMYRQLVIDGCDLLIPGAAVGWLALDPITVGVAGSVSALVGGSDAWARVNR</sequence>
<evidence type="ECO:0000256" key="2">
    <source>
        <dbReference type="ARBA" id="ARBA00023136"/>
    </source>
</evidence>
<dbReference type="InterPro" id="IPR008733">
    <property type="entry name" value="PEX11"/>
</dbReference>
<organism evidence="6 7">
    <name type="scientific">Cladophialophora carrionii</name>
    <dbReference type="NCBI Taxonomy" id="86049"/>
    <lineage>
        <taxon>Eukaryota</taxon>
        <taxon>Fungi</taxon>
        <taxon>Dikarya</taxon>
        <taxon>Ascomycota</taxon>
        <taxon>Pezizomycotina</taxon>
        <taxon>Eurotiomycetes</taxon>
        <taxon>Chaetothyriomycetidae</taxon>
        <taxon>Chaetothyriales</taxon>
        <taxon>Herpotrichiellaceae</taxon>
        <taxon>Cladophialophora</taxon>
    </lineage>
</organism>
<feature type="region of interest" description="Disordered" evidence="5">
    <location>
        <begin position="168"/>
        <end position="211"/>
    </location>
</feature>
<reference evidence="7" key="1">
    <citation type="submission" date="2015-07" db="EMBL/GenBank/DDBJ databases">
        <authorList>
            <person name="Teixeira M.M."/>
            <person name="Souza R.C."/>
            <person name="Almeida L.G."/>
            <person name="Vicente V.A."/>
            <person name="de Hoog S."/>
            <person name="Bocca A.L."/>
            <person name="de Almeida S.R."/>
            <person name="Vasconcelos A.T."/>
            <person name="Felipe M.S."/>
        </authorList>
    </citation>
    <scope>NUCLEOTIDE SEQUENCE [LARGE SCALE GENOMIC DNA]</scope>
    <source>
        <strain evidence="7">KSF</strain>
    </source>
</reference>
<keyword evidence="2" id="KW-0472">Membrane</keyword>
<dbReference type="AlphaFoldDB" id="A0A1C1CSM4"/>
<keyword evidence="1" id="KW-0962">Peroxisome biogenesis</keyword>
<dbReference type="VEuPathDB" id="FungiDB:G647_06597"/>
<name>A0A1C1CSM4_9EURO</name>
<dbReference type="OrthoDB" id="3636394at2759"/>
<protein>
    <submittedName>
        <fullName evidence="6">Peroxisomal biogenesis factor 11</fullName>
    </submittedName>
</protein>
<accession>A0A1C1CSM4</accession>
<evidence type="ECO:0000256" key="1">
    <source>
        <dbReference type="ARBA" id="ARBA00022593"/>
    </source>
</evidence>
<dbReference type="Proteomes" id="UP000094526">
    <property type="component" value="Unassembled WGS sequence"/>
</dbReference>
<evidence type="ECO:0000256" key="4">
    <source>
        <dbReference type="ARBA" id="ARBA00046271"/>
    </source>
</evidence>
<proteinExistence type="predicted"/>
<dbReference type="PANTHER" id="PTHR12652">
    <property type="entry name" value="PEROXISOMAL BIOGENESIS FACTOR 11"/>
    <property type="match status" value="1"/>
</dbReference>
<evidence type="ECO:0000256" key="5">
    <source>
        <dbReference type="SAM" id="MobiDB-lite"/>
    </source>
</evidence>
<keyword evidence="7" id="KW-1185">Reference proteome</keyword>
<gene>
    <name evidence="6" type="ORF">CLCR_08812</name>
</gene>
<dbReference type="PANTHER" id="PTHR12652:SF23">
    <property type="entry name" value="MICROBODY (PEROXISOME) PROLIFERATION PROTEIN PEROXIN 11B (EUROFUNG)"/>
    <property type="match status" value="1"/>
</dbReference>
<evidence type="ECO:0000313" key="6">
    <source>
        <dbReference type="EMBL" id="OCT51489.1"/>
    </source>
</evidence>
<dbReference type="EMBL" id="LGRB01000009">
    <property type="protein sequence ID" value="OCT51489.1"/>
    <property type="molecule type" value="Genomic_DNA"/>
</dbReference>
<evidence type="ECO:0000313" key="7">
    <source>
        <dbReference type="Proteomes" id="UP000094526"/>
    </source>
</evidence>
<keyword evidence="3" id="KW-0576">Peroxisome</keyword>
<evidence type="ECO:0000256" key="3">
    <source>
        <dbReference type="ARBA" id="ARBA00023140"/>
    </source>
</evidence>
<dbReference type="GO" id="GO:0016559">
    <property type="term" value="P:peroxisome fission"/>
    <property type="evidence" value="ECO:0007669"/>
    <property type="project" value="InterPro"/>
</dbReference>
<dbReference type="Pfam" id="PF05648">
    <property type="entry name" value="PEX11"/>
    <property type="match status" value="1"/>
</dbReference>
<dbReference type="eggNOG" id="ENOG502SS81">
    <property type="taxonomic scope" value="Eukaryota"/>
</dbReference>